<keyword evidence="2" id="KW-0564">Palmitate</keyword>
<evidence type="ECO:0000313" key="3">
    <source>
        <dbReference type="EMBL" id="GFS15447.1"/>
    </source>
</evidence>
<comment type="cofactor">
    <cofactor evidence="2">
        <name>Ca(2+)</name>
        <dbReference type="ChEBI" id="CHEBI:29108"/>
    </cofactor>
</comment>
<dbReference type="InterPro" id="IPR005552">
    <property type="entry name" value="Scramblase"/>
</dbReference>
<dbReference type="AlphaFoldDB" id="A0AAV4J3A4"/>
<evidence type="ECO:0000313" key="4">
    <source>
        <dbReference type="Proteomes" id="UP000762676"/>
    </source>
</evidence>
<reference evidence="3 4" key="1">
    <citation type="journal article" date="2021" name="Elife">
        <title>Chloroplast acquisition without the gene transfer in kleptoplastic sea slugs, Plakobranchus ocellatus.</title>
        <authorList>
            <person name="Maeda T."/>
            <person name="Takahashi S."/>
            <person name="Yoshida T."/>
            <person name="Shimamura S."/>
            <person name="Takaki Y."/>
            <person name="Nagai Y."/>
            <person name="Toyoda A."/>
            <person name="Suzuki Y."/>
            <person name="Arimoto A."/>
            <person name="Ishii H."/>
            <person name="Satoh N."/>
            <person name="Nishiyama T."/>
            <person name="Hasebe M."/>
            <person name="Maruyama T."/>
            <person name="Minagawa J."/>
            <person name="Obokata J."/>
            <person name="Shigenobu S."/>
        </authorList>
    </citation>
    <scope>NUCLEOTIDE SEQUENCE [LARGE SCALE GENOMIC DNA]</scope>
</reference>
<dbReference type="GO" id="GO:0017128">
    <property type="term" value="F:phospholipid scramblase activity"/>
    <property type="evidence" value="ECO:0007669"/>
    <property type="project" value="InterPro"/>
</dbReference>
<comment type="caution">
    <text evidence="3">The sequence shown here is derived from an EMBL/GenBank/DDBJ whole genome shotgun (WGS) entry which is preliminary data.</text>
</comment>
<sequence>EVMTISRDFKCCAGFPCCADGCCIYPIYVKDRFGQKLGMTRQLNYCCTPHMGIFDESDVLLYEITGPCCECQTPCCKDDVDFPVSYLTPPTPIPSMYQYNVEPNTVNC</sequence>
<comment type="function">
    <text evidence="2">May mediate accelerated ATP-independent bidirectional transbilayer migration of phospholipids upon binding calcium ions that results in a loss of phospholipid asymmetry in the plasma membrane.</text>
</comment>
<keyword evidence="2" id="KW-0106">Calcium</keyword>
<evidence type="ECO:0000256" key="2">
    <source>
        <dbReference type="RuleBase" id="RU363116"/>
    </source>
</evidence>
<keyword evidence="2" id="KW-0449">Lipoprotein</keyword>
<dbReference type="Proteomes" id="UP000762676">
    <property type="component" value="Unassembled WGS sequence"/>
</dbReference>
<dbReference type="EMBL" id="BMAT01013575">
    <property type="protein sequence ID" value="GFS15447.1"/>
    <property type="molecule type" value="Genomic_DNA"/>
</dbReference>
<proteinExistence type="inferred from homology"/>
<comment type="similarity">
    <text evidence="1 2">Belongs to the phospholipid scramblase family.</text>
</comment>
<accession>A0AAV4J3A4</accession>
<protein>
    <recommendedName>
        <fullName evidence="2">Phospholipid scramblase</fullName>
    </recommendedName>
</protein>
<dbReference type="GO" id="GO:0005886">
    <property type="term" value="C:plasma membrane"/>
    <property type="evidence" value="ECO:0007669"/>
    <property type="project" value="TreeGrafter"/>
</dbReference>
<feature type="non-terminal residue" evidence="3">
    <location>
        <position position="1"/>
    </location>
</feature>
<dbReference type="Pfam" id="PF03803">
    <property type="entry name" value="Scramblase"/>
    <property type="match status" value="1"/>
</dbReference>
<name>A0AAV4J3A4_9GAST</name>
<organism evidence="3 4">
    <name type="scientific">Elysia marginata</name>
    <dbReference type="NCBI Taxonomy" id="1093978"/>
    <lineage>
        <taxon>Eukaryota</taxon>
        <taxon>Metazoa</taxon>
        <taxon>Spiralia</taxon>
        <taxon>Lophotrochozoa</taxon>
        <taxon>Mollusca</taxon>
        <taxon>Gastropoda</taxon>
        <taxon>Heterobranchia</taxon>
        <taxon>Euthyneura</taxon>
        <taxon>Panpulmonata</taxon>
        <taxon>Sacoglossa</taxon>
        <taxon>Placobranchoidea</taxon>
        <taxon>Plakobranchidae</taxon>
        <taxon>Elysia</taxon>
    </lineage>
</organism>
<evidence type="ECO:0000256" key="1">
    <source>
        <dbReference type="ARBA" id="ARBA00005350"/>
    </source>
</evidence>
<dbReference type="PANTHER" id="PTHR23248">
    <property type="entry name" value="PHOSPHOLIPID SCRAMBLASE-RELATED"/>
    <property type="match status" value="1"/>
</dbReference>
<keyword evidence="4" id="KW-1185">Reference proteome</keyword>
<dbReference type="PANTHER" id="PTHR23248:SF63">
    <property type="entry name" value="PHOSPHOLIPID SCRAMBLASE"/>
    <property type="match status" value="1"/>
</dbReference>
<gene>
    <name evidence="3" type="ORF">ElyMa_006770800</name>
</gene>